<dbReference type="PANTHER" id="PTHR34406:SF1">
    <property type="entry name" value="PROTEIN YCEI"/>
    <property type="match status" value="1"/>
</dbReference>
<keyword evidence="4" id="KW-1185">Reference proteome</keyword>
<protein>
    <submittedName>
        <fullName evidence="3">YceI family protein</fullName>
    </submittedName>
</protein>
<sequence length="186" mass="20604">MKRSFLTLLFTCFVALSAALAQDKYFTKNGQVSFFSSTPMEDIEAHNSNATSVIDARTGKMEFAVLIKAFKFKKALMEEHFNENYMESGKFPKATFAGVLTNLSAVDFKKDGTYKVNVKGNLTIHGVTKEVELPATITVASGAVKANAVFNVAPEDYQIEIPKLVREKIARQIKVTVNMDYQGLKS</sequence>
<reference evidence="3 4" key="1">
    <citation type="submission" date="2019-09" db="EMBL/GenBank/DDBJ databases">
        <title>Genome sequence of Adhaeribacter sp. M2.</title>
        <authorList>
            <person name="Srinivasan S."/>
        </authorList>
    </citation>
    <scope>NUCLEOTIDE SEQUENCE [LARGE SCALE GENOMIC DNA]</scope>
    <source>
        <strain evidence="3 4">M2</strain>
    </source>
</reference>
<dbReference type="Pfam" id="PF04264">
    <property type="entry name" value="YceI"/>
    <property type="match status" value="1"/>
</dbReference>
<dbReference type="InterPro" id="IPR007372">
    <property type="entry name" value="Lipid/polyisoprenoid-bd_YceI"/>
</dbReference>
<feature type="domain" description="Lipid/polyisoprenoid-binding YceI-like" evidence="2">
    <location>
        <begin position="53"/>
        <end position="179"/>
    </location>
</feature>
<gene>
    <name evidence="3" type="ORF">F0P94_09030</name>
</gene>
<evidence type="ECO:0000313" key="3">
    <source>
        <dbReference type="EMBL" id="KAA9338924.1"/>
    </source>
</evidence>
<feature type="chain" id="PRO_5024996965" evidence="1">
    <location>
        <begin position="22"/>
        <end position="186"/>
    </location>
</feature>
<evidence type="ECO:0000313" key="4">
    <source>
        <dbReference type="Proteomes" id="UP000326570"/>
    </source>
</evidence>
<evidence type="ECO:0000259" key="2">
    <source>
        <dbReference type="Pfam" id="PF04264"/>
    </source>
</evidence>
<dbReference type="EMBL" id="VTWT01000004">
    <property type="protein sequence ID" value="KAA9338924.1"/>
    <property type="molecule type" value="Genomic_DNA"/>
</dbReference>
<accession>A0A5N1IXB3</accession>
<dbReference type="Proteomes" id="UP000326570">
    <property type="component" value="Unassembled WGS sequence"/>
</dbReference>
<dbReference type="RefSeq" id="WP_150903558.1">
    <property type="nucleotide sequence ID" value="NZ_VTWT01000004.1"/>
</dbReference>
<comment type="caution">
    <text evidence="3">The sequence shown here is derived from an EMBL/GenBank/DDBJ whole genome shotgun (WGS) entry which is preliminary data.</text>
</comment>
<dbReference type="InterPro" id="IPR036761">
    <property type="entry name" value="TTHA0802/YceI-like_sf"/>
</dbReference>
<evidence type="ECO:0000256" key="1">
    <source>
        <dbReference type="SAM" id="SignalP"/>
    </source>
</evidence>
<proteinExistence type="predicted"/>
<dbReference type="AlphaFoldDB" id="A0A5N1IXB3"/>
<name>A0A5N1IXB3_9BACT</name>
<feature type="signal peptide" evidence="1">
    <location>
        <begin position="1"/>
        <end position="21"/>
    </location>
</feature>
<keyword evidence="1" id="KW-0732">Signal</keyword>
<dbReference type="PANTHER" id="PTHR34406">
    <property type="entry name" value="PROTEIN YCEI"/>
    <property type="match status" value="1"/>
</dbReference>
<dbReference type="Gene3D" id="2.40.128.110">
    <property type="entry name" value="Lipid/polyisoprenoid-binding, YceI-like"/>
    <property type="match status" value="1"/>
</dbReference>
<organism evidence="3 4">
    <name type="scientific">Adhaeribacter soli</name>
    <dbReference type="NCBI Taxonomy" id="2607655"/>
    <lineage>
        <taxon>Bacteria</taxon>
        <taxon>Pseudomonadati</taxon>
        <taxon>Bacteroidota</taxon>
        <taxon>Cytophagia</taxon>
        <taxon>Cytophagales</taxon>
        <taxon>Hymenobacteraceae</taxon>
        <taxon>Adhaeribacter</taxon>
    </lineage>
</organism>
<dbReference type="SUPFAM" id="SSF101874">
    <property type="entry name" value="YceI-like"/>
    <property type="match status" value="1"/>
</dbReference>